<feature type="non-terminal residue" evidence="2">
    <location>
        <position position="1"/>
    </location>
</feature>
<dbReference type="Proteomes" id="UP001497623">
    <property type="component" value="Unassembled WGS sequence"/>
</dbReference>
<evidence type="ECO:0000313" key="2">
    <source>
        <dbReference type="EMBL" id="CAL4068133.1"/>
    </source>
</evidence>
<feature type="domain" description="PiggyBac transposable element-derived protein" evidence="1">
    <location>
        <begin position="27"/>
        <end position="132"/>
    </location>
</feature>
<comment type="caution">
    <text evidence="2">The sequence shown here is derived from an EMBL/GenBank/DDBJ whole genome shotgun (WGS) entry which is preliminary data.</text>
</comment>
<proteinExistence type="predicted"/>
<dbReference type="AlphaFoldDB" id="A0AAV2Q0G9"/>
<dbReference type="EMBL" id="CAXKWB010002996">
    <property type="protein sequence ID" value="CAL4068133.1"/>
    <property type="molecule type" value="Genomic_DNA"/>
</dbReference>
<dbReference type="InterPro" id="IPR029526">
    <property type="entry name" value="PGBD"/>
</dbReference>
<reference evidence="2 3" key="1">
    <citation type="submission" date="2024-05" db="EMBL/GenBank/DDBJ databases">
        <authorList>
            <person name="Wallberg A."/>
        </authorList>
    </citation>
    <scope>NUCLEOTIDE SEQUENCE [LARGE SCALE GENOMIC DNA]</scope>
</reference>
<protein>
    <recommendedName>
        <fullName evidence="1">PiggyBac transposable element-derived protein domain-containing protein</fullName>
    </recommendedName>
</protein>
<dbReference type="PANTHER" id="PTHR46599:SF3">
    <property type="entry name" value="PIGGYBAC TRANSPOSABLE ELEMENT-DERIVED PROTEIN 4"/>
    <property type="match status" value="1"/>
</dbReference>
<dbReference type="Pfam" id="PF13843">
    <property type="entry name" value="DDE_Tnp_1_7"/>
    <property type="match status" value="1"/>
</dbReference>
<keyword evidence="3" id="KW-1185">Reference proteome</keyword>
<organism evidence="2 3">
    <name type="scientific">Meganyctiphanes norvegica</name>
    <name type="common">Northern krill</name>
    <name type="synonym">Thysanopoda norvegica</name>
    <dbReference type="NCBI Taxonomy" id="48144"/>
    <lineage>
        <taxon>Eukaryota</taxon>
        <taxon>Metazoa</taxon>
        <taxon>Ecdysozoa</taxon>
        <taxon>Arthropoda</taxon>
        <taxon>Crustacea</taxon>
        <taxon>Multicrustacea</taxon>
        <taxon>Malacostraca</taxon>
        <taxon>Eumalacostraca</taxon>
        <taxon>Eucarida</taxon>
        <taxon>Euphausiacea</taxon>
        <taxon>Euphausiidae</taxon>
        <taxon>Meganyctiphanes</taxon>
    </lineage>
</organism>
<evidence type="ECO:0000313" key="3">
    <source>
        <dbReference type="Proteomes" id="UP001497623"/>
    </source>
</evidence>
<accession>A0AAV2Q0G9</accession>
<gene>
    <name evidence="2" type="ORF">MNOR_LOCUS6999</name>
</gene>
<evidence type="ECO:0000259" key="1">
    <source>
        <dbReference type="Pfam" id="PF13843"/>
    </source>
</evidence>
<dbReference type="PANTHER" id="PTHR46599">
    <property type="entry name" value="PIGGYBAC TRANSPOSABLE ELEMENT-DERIVED PROTEIN 4"/>
    <property type="match status" value="1"/>
</dbReference>
<name>A0AAV2Q0G9_MEGNR</name>
<sequence>IKTQTQSGRYGDFQNIVPPEIRLTDSITILMGIVKMPVLPFFWSTDEIFDYSYIRNVMRRDRFLQIYGSLHFSDAISALEANDNLYKIRKLCNMYKEVFKNNYCPGRELSVDESLELWKSERFRLRVSIPREKKRRDRNVSYM</sequence>